<keyword evidence="3" id="KW-1185">Reference proteome</keyword>
<gene>
    <name evidence="1" type="ORF">ZOSMA_90G00110</name>
    <name evidence="2" type="ORF">ZOSMA_90G00160</name>
</gene>
<comment type="caution">
    <text evidence="1">The sequence shown here is derived from an EMBL/GenBank/DDBJ whole genome shotgun (WGS) entry which is preliminary data.</text>
</comment>
<proteinExistence type="predicted"/>
<organism evidence="1 3">
    <name type="scientific">Zostera marina</name>
    <name type="common">Eelgrass</name>
    <dbReference type="NCBI Taxonomy" id="29655"/>
    <lineage>
        <taxon>Eukaryota</taxon>
        <taxon>Viridiplantae</taxon>
        <taxon>Streptophyta</taxon>
        <taxon>Embryophyta</taxon>
        <taxon>Tracheophyta</taxon>
        <taxon>Spermatophyta</taxon>
        <taxon>Magnoliopsida</taxon>
        <taxon>Liliopsida</taxon>
        <taxon>Zosteraceae</taxon>
        <taxon>Zostera</taxon>
    </lineage>
</organism>
<dbReference type="InterPro" id="IPR036404">
    <property type="entry name" value="Jacalin-like_lectin_dom_sf"/>
</dbReference>
<name>A0A0K9NJ91_ZOSMR</name>
<reference evidence="3" key="2">
    <citation type="journal article" date="2016" name="Nature">
        <title>The genome of the seagrass Zostera marina reveals angiosperm adaptation to the sea.</title>
        <authorList>
            <person name="Olsen J.L."/>
            <person name="Rouze P."/>
            <person name="Verhelst B."/>
            <person name="Lin Y.-C."/>
            <person name="Bayer T."/>
            <person name="Collen J."/>
            <person name="Dattolo E."/>
            <person name="De Paoli E."/>
            <person name="Dittami S."/>
            <person name="Maumus F."/>
            <person name="Michel G."/>
            <person name="Kersting A."/>
            <person name="Lauritano C."/>
            <person name="Lohaus R."/>
            <person name="Toepel M."/>
            <person name="Tonon T."/>
            <person name="Vanneste K."/>
            <person name="Amirebrahimi M."/>
            <person name="Brakel J."/>
            <person name="Bostroem C."/>
            <person name="Chovatia M."/>
            <person name="Grimwood J."/>
            <person name="Jenkins J.W."/>
            <person name="Jueterbock A."/>
            <person name="Mraz A."/>
            <person name="Stam W.T."/>
            <person name="Tice H."/>
            <person name="Bornberg-Bauer E."/>
            <person name="Green P.J."/>
            <person name="Pearson G.A."/>
            <person name="Procaccini G."/>
            <person name="Duarte C.M."/>
            <person name="Schmutz J."/>
            <person name="Reusch T.B.H."/>
            <person name="Van de Peer Y."/>
        </authorList>
    </citation>
    <scope>NUCLEOTIDE SEQUENCE [LARGE SCALE GENOMIC DNA]</scope>
    <source>
        <strain evidence="3">cv. Finnish</strain>
    </source>
</reference>
<protein>
    <submittedName>
        <fullName evidence="1">Uncharacterized protein</fullName>
    </submittedName>
</protein>
<reference evidence="1" key="1">
    <citation type="submission" date="2015-06" db="EMBL/GenBank/DDBJ databases">
        <title>The genome of the seagrass Zostera marina.</title>
        <authorList>
            <person name="Olsen J.L."/>
            <person name="Schmutz J."/>
            <person name="Jenkins J."/>
            <person name="Grimwood J."/>
            <person name="Amirebrahimi M."/>
            <person name="Tice H."/>
            <person name="Chovatia M."/>
            <person name="Van de Peer Y."/>
            <person name="Rouze P."/>
            <person name="Verhelst B."/>
            <person name="Lin Y.-C."/>
        </authorList>
    </citation>
    <scope>NUCLEOTIDE SEQUENCE [LARGE SCALE GENOMIC DNA]</scope>
    <source>
        <strain evidence="1">Finnish</strain>
    </source>
</reference>
<dbReference type="EMBL" id="LFYR01002125">
    <property type="protein sequence ID" value="KMZ56846.1"/>
    <property type="molecule type" value="Genomic_DNA"/>
</dbReference>
<sequence>MMINSIQVQYIKDGKLTWTDEVSKNGFRKEIVLEDGLTEVRGYYGVYLVWVQYPNLHSLAT</sequence>
<dbReference type="SUPFAM" id="SSF51101">
    <property type="entry name" value="Mannose-binding lectins"/>
    <property type="match status" value="1"/>
</dbReference>
<dbReference type="EMBL" id="LFYR01002125">
    <property type="protein sequence ID" value="KMZ56841.1"/>
    <property type="molecule type" value="Genomic_DNA"/>
</dbReference>
<evidence type="ECO:0000313" key="1">
    <source>
        <dbReference type="EMBL" id="KMZ56841.1"/>
    </source>
</evidence>
<accession>A0A0K9NJ91</accession>
<dbReference type="Gene3D" id="2.100.10.30">
    <property type="entry name" value="Jacalin-like lectin domain"/>
    <property type="match status" value="1"/>
</dbReference>
<dbReference type="OrthoDB" id="938199at2759"/>
<dbReference type="AlphaFoldDB" id="A0A0K9NJ91"/>
<evidence type="ECO:0000313" key="3">
    <source>
        <dbReference type="Proteomes" id="UP000036987"/>
    </source>
</evidence>
<evidence type="ECO:0000313" key="2">
    <source>
        <dbReference type="EMBL" id="KMZ56846.1"/>
    </source>
</evidence>
<dbReference type="Proteomes" id="UP000036987">
    <property type="component" value="Unassembled WGS sequence"/>
</dbReference>